<feature type="region of interest" description="Disordered" evidence="1">
    <location>
        <begin position="104"/>
        <end position="128"/>
    </location>
</feature>
<name>A0ABR2YMJ9_9CHLO</name>
<evidence type="ECO:0000256" key="1">
    <source>
        <dbReference type="SAM" id="MobiDB-lite"/>
    </source>
</evidence>
<comment type="caution">
    <text evidence="3">The sequence shown here is derived from an EMBL/GenBank/DDBJ whole genome shotgun (WGS) entry which is preliminary data.</text>
</comment>
<sequence length="128" mass="14233">MIPPCQRTFMFWQKDITHAEREAIAKSEGGIVTYKAQLSVGLHILVMMGTFFAAGYMGVSYLSKDPMHHVVGGLVGLIFAMLMETLLLIIRTTVPPTLPVEEALRNKQRPQGVAAAEQHARPEDKKEQ</sequence>
<feature type="compositionally biased region" description="Basic and acidic residues" evidence="1">
    <location>
        <begin position="118"/>
        <end position="128"/>
    </location>
</feature>
<evidence type="ECO:0000313" key="3">
    <source>
        <dbReference type="EMBL" id="KAK9908164.1"/>
    </source>
</evidence>
<feature type="transmembrane region" description="Helical" evidence="2">
    <location>
        <begin position="71"/>
        <end position="90"/>
    </location>
</feature>
<keyword evidence="2" id="KW-0812">Transmembrane</keyword>
<keyword evidence="4" id="KW-1185">Reference proteome</keyword>
<reference evidence="3 4" key="1">
    <citation type="journal article" date="2024" name="Nat. Commun.">
        <title>Phylogenomics reveals the evolutionary origins of lichenization in chlorophyte algae.</title>
        <authorList>
            <person name="Puginier C."/>
            <person name="Libourel C."/>
            <person name="Otte J."/>
            <person name="Skaloud P."/>
            <person name="Haon M."/>
            <person name="Grisel S."/>
            <person name="Petersen M."/>
            <person name="Berrin J.G."/>
            <person name="Delaux P.M."/>
            <person name="Dal Grande F."/>
            <person name="Keller J."/>
        </authorList>
    </citation>
    <scope>NUCLEOTIDE SEQUENCE [LARGE SCALE GENOMIC DNA]</scope>
    <source>
        <strain evidence="3 4">SAG 216-7</strain>
    </source>
</reference>
<proteinExistence type="predicted"/>
<dbReference type="EMBL" id="JALJOT010000008">
    <property type="protein sequence ID" value="KAK9908164.1"/>
    <property type="molecule type" value="Genomic_DNA"/>
</dbReference>
<accession>A0ABR2YMJ9</accession>
<evidence type="ECO:0000256" key="2">
    <source>
        <dbReference type="SAM" id="Phobius"/>
    </source>
</evidence>
<organism evidence="3 4">
    <name type="scientific">Coccomyxa subellipsoidea</name>
    <dbReference type="NCBI Taxonomy" id="248742"/>
    <lineage>
        <taxon>Eukaryota</taxon>
        <taxon>Viridiplantae</taxon>
        <taxon>Chlorophyta</taxon>
        <taxon>core chlorophytes</taxon>
        <taxon>Trebouxiophyceae</taxon>
        <taxon>Trebouxiophyceae incertae sedis</taxon>
        <taxon>Coccomyxaceae</taxon>
        <taxon>Coccomyxa</taxon>
    </lineage>
</organism>
<evidence type="ECO:0000313" key="4">
    <source>
        <dbReference type="Proteomes" id="UP001491310"/>
    </source>
</evidence>
<protein>
    <submittedName>
        <fullName evidence="3">Uncharacterized protein</fullName>
    </submittedName>
</protein>
<gene>
    <name evidence="3" type="ORF">WJX75_003640</name>
</gene>
<feature type="transmembrane region" description="Helical" evidence="2">
    <location>
        <begin position="40"/>
        <end position="59"/>
    </location>
</feature>
<keyword evidence="2" id="KW-0472">Membrane</keyword>
<dbReference type="Proteomes" id="UP001491310">
    <property type="component" value="Unassembled WGS sequence"/>
</dbReference>
<keyword evidence="2" id="KW-1133">Transmembrane helix</keyword>